<dbReference type="PANTHER" id="PTHR42741">
    <property type="entry name" value="NITROREDUCTASE FAMILY PROTEIN"/>
    <property type="match status" value="1"/>
</dbReference>
<dbReference type="CDD" id="cd02142">
    <property type="entry name" value="McbC_SagB-like_oxidoreductase"/>
    <property type="match status" value="2"/>
</dbReference>
<reference evidence="2 3" key="1">
    <citation type="submission" date="2018-04" db="EMBL/GenBank/DDBJ databases">
        <title>Cupriavidus necator CR12 genome sequencing and assembly.</title>
        <authorList>
            <person name="Ben Fekih I."/>
            <person name="Mazhar H.S."/>
            <person name="Bello S.K."/>
            <person name="Rensing C."/>
        </authorList>
    </citation>
    <scope>NUCLEOTIDE SEQUENCE [LARGE SCALE GENOMIC DNA]</scope>
    <source>
        <strain evidence="2 3">CR12</strain>
    </source>
</reference>
<evidence type="ECO:0000313" key="2">
    <source>
        <dbReference type="EMBL" id="RCJ08369.1"/>
    </source>
</evidence>
<evidence type="ECO:0000259" key="1">
    <source>
        <dbReference type="Pfam" id="PF00881"/>
    </source>
</evidence>
<dbReference type="RefSeq" id="WP_114131926.1">
    <property type="nucleotide sequence ID" value="NZ_CP068436.1"/>
</dbReference>
<dbReference type="Proteomes" id="UP000253501">
    <property type="component" value="Unassembled WGS sequence"/>
</dbReference>
<sequence>MGRSTQALLEYHERSKHRVNRYAPGPGGLDWANQPDPFRVFQGSPRIALPLAADTLATRYNEMRCGALPPVQGFRLHTLAILFELSLGLSAWKSHGAQRWALRCNPSSGNLHPTEGYLLCPALPGLPGGVYHYLSRDHVLEQRAAVDNPRWTEAFSGCGILVGISSIHWREAWKYGMRAWRYCQHDCGHAIAAVSYAAAALGWQTRLMEAIADDALAALLGLDRSEDFGAAEREAPDVLLWIGNPEAQPDLERLWSAFDKAHWYGYANQLSAGHVRWPDIDTIHRATHKSRTREPTLPNSEPHLWSATPALDLSFARIARQRRSATSFDGTTRIAAAAFFTMLESLLVSRDTPPWNALRSPAAVHPALFVHRVDGLEPGLYLLVRNSGALPDLKRAMRPEWLWQRTGPYHLPLYFLLPFDLRAVAKLISCHQDIAADSCFALGMLANFEIAMKQPWRYRHLFWECGMLGQALYLEAEAIEERATGIGCFFDDEMHAMLGIKDHSWQSLYHFTVGGAMVDQRLSTSAPYEIQP</sequence>
<dbReference type="Gene3D" id="3.40.109.10">
    <property type="entry name" value="NADH Oxidase"/>
    <property type="match status" value="2"/>
</dbReference>
<accession>A0A367PKD7</accession>
<dbReference type="PANTHER" id="PTHR42741:SF3">
    <property type="entry name" value="NITROREDUCTASE FAMILY PROTEIN"/>
    <property type="match status" value="1"/>
</dbReference>
<name>A0A367PKD7_CUPNE</name>
<comment type="caution">
    <text evidence="2">The sequence shown here is derived from an EMBL/GenBank/DDBJ whole genome shotgun (WGS) entry which is preliminary data.</text>
</comment>
<dbReference type="AlphaFoldDB" id="A0A367PKD7"/>
<dbReference type="Pfam" id="PF00881">
    <property type="entry name" value="Nitroreductase"/>
    <property type="match status" value="1"/>
</dbReference>
<feature type="domain" description="Nitroreductase" evidence="1">
    <location>
        <begin position="150"/>
        <end position="227"/>
    </location>
</feature>
<evidence type="ECO:0000313" key="3">
    <source>
        <dbReference type="Proteomes" id="UP000253501"/>
    </source>
</evidence>
<dbReference type="GO" id="GO:0016491">
    <property type="term" value="F:oxidoreductase activity"/>
    <property type="evidence" value="ECO:0007669"/>
    <property type="project" value="InterPro"/>
</dbReference>
<dbReference type="InterPro" id="IPR029479">
    <property type="entry name" value="Nitroreductase"/>
</dbReference>
<dbReference type="SUPFAM" id="SSF55469">
    <property type="entry name" value="FMN-dependent nitroreductase-like"/>
    <property type="match status" value="2"/>
</dbReference>
<protein>
    <submittedName>
        <fullName evidence="2">SagB/ThcOx family dehydrogenase</fullName>
    </submittedName>
</protein>
<dbReference type="InterPro" id="IPR000415">
    <property type="entry name" value="Nitroreductase-like"/>
</dbReference>
<organism evidence="2 3">
    <name type="scientific">Cupriavidus necator</name>
    <name type="common">Alcaligenes eutrophus</name>
    <name type="synonym">Ralstonia eutropha</name>
    <dbReference type="NCBI Taxonomy" id="106590"/>
    <lineage>
        <taxon>Bacteria</taxon>
        <taxon>Pseudomonadati</taxon>
        <taxon>Pseudomonadota</taxon>
        <taxon>Betaproteobacteria</taxon>
        <taxon>Burkholderiales</taxon>
        <taxon>Burkholderiaceae</taxon>
        <taxon>Cupriavidus</taxon>
    </lineage>
</organism>
<dbReference type="EMBL" id="QDHA01000024">
    <property type="protein sequence ID" value="RCJ08369.1"/>
    <property type="molecule type" value="Genomic_DNA"/>
</dbReference>
<proteinExistence type="predicted"/>
<gene>
    <name evidence="2" type="ORF">DDK22_10660</name>
</gene>